<dbReference type="PANTHER" id="PTHR30035:SF3">
    <property type="entry name" value="INTERMEMBRANE PHOSPHOLIPID TRANSPORT SYSTEM LIPOPROTEIN MLAA"/>
    <property type="match status" value="1"/>
</dbReference>
<dbReference type="PRINTS" id="PR01805">
    <property type="entry name" value="VACJLIPOPROT"/>
</dbReference>
<evidence type="ECO:0000313" key="3">
    <source>
        <dbReference type="EMBL" id="APX90052.1"/>
    </source>
</evidence>
<evidence type="ECO:0000313" key="4">
    <source>
        <dbReference type="Proteomes" id="UP000187266"/>
    </source>
</evidence>
<dbReference type="PROSITE" id="PS51257">
    <property type="entry name" value="PROKAR_LIPOPROTEIN"/>
    <property type="match status" value="1"/>
</dbReference>
<dbReference type="AlphaFoldDB" id="A0A1U7DJ96"/>
<dbReference type="Pfam" id="PF04333">
    <property type="entry name" value="MlaA"/>
    <property type="match status" value="1"/>
</dbReference>
<accession>A0A2M9DAE5</accession>
<dbReference type="RefSeq" id="WP_076980073.1">
    <property type="nucleotide sequence ID" value="NZ_CP019124.1"/>
</dbReference>
<dbReference type="InterPro" id="IPR007428">
    <property type="entry name" value="MlaA"/>
</dbReference>
<gene>
    <name evidence="3" type="ORF">BV394_10270</name>
</gene>
<organism evidence="3 4">
    <name type="scientific">Brevirhabdus pacifica</name>
    <dbReference type="NCBI Taxonomy" id="1267768"/>
    <lineage>
        <taxon>Bacteria</taxon>
        <taxon>Pseudomonadati</taxon>
        <taxon>Pseudomonadota</taxon>
        <taxon>Alphaproteobacteria</taxon>
        <taxon>Rhodobacterales</taxon>
        <taxon>Paracoccaceae</taxon>
        <taxon>Brevirhabdus</taxon>
    </lineage>
</organism>
<dbReference type="Proteomes" id="UP000187266">
    <property type="component" value="Chromosome"/>
</dbReference>
<dbReference type="STRING" id="1267768.BV394_10270"/>
<protein>
    <submittedName>
        <fullName evidence="3">Uncharacterized protein</fullName>
    </submittedName>
</protein>
<evidence type="ECO:0000256" key="2">
    <source>
        <dbReference type="ARBA" id="ARBA00022729"/>
    </source>
</evidence>
<comment type="similarity">
    <text evidence="1">Belongs to the MlaA family.</text>
</comment>
<reference evidence="3 4" key="1">
    <citation type="submission" date="2017-01" db="EMBL/GenBank/DDBJ databases">
        <title>Genomic analysis of Xuhuaishuia manganoxidans DY6-4.</title>
        <authorList>
            <person name="Wang X."/>
        </authorList>
    </citation>
    <scope>NUCLEOTIDE SEQUENCE [LARGE SCALE GENOMIC DNA]</scope>
    <source>
        <strain evidence="3 4">DY6-4</strain>
    </source>
</reference>
<keyword evidence="2" id="KW-0732">Signal</keyword>
<sequence>MQHFHSRFSATLRPVSRLLIALPLVALVAACTPGTPGPDGVFDPYEQANRSRHASSLRVDQAVVKPVSDTYGTVVPRPVRRGVSNFASNLDLPGIVVNDVLQFKVENAVHNTWRFAINSTIGVAGLFDVAGSMGLPERDNDFGRTLHAWGAPEGAYLVLPVLGPSTERDFAGKVVDFIINPTRYLLESPESYYGTGAKVLKKLGDRHQYSDVLDSVIYQSADSYGQARMLYLQNRRFELGIDVSDQYIDPYEVSR</sequence>
<dbReference type="EMBL" id="CP019124">
    <property type="protein sequence ID" value="APX90052.1"/>
    <property type="molecule type" value="Genomic_DNA"/>
</dbReference>
<dbReference type="GO" id="GO:0120010">
    <property type="term" value="P:intermembrane phospholipid transfer"/>
    <property type="evidence" value="ECO:0007669"/>
    <property type="project" value="TreeGrafter"/>
</dbReference>
<evidence type="ECO:0000256" key="1">
    <source>
        <dbReference type="ARBA" id="ARBA00010634"/>
    </source>
</evidence>
<dbReference type="PANTHER" id="PTHR30035">
    <property type="entry name" value="LIPOPROTEIN VACJ-RELATED"/>
    <property type="match status" value="1"/>
</dbReference>
<keyword evidence="4" id="KW-1185">Reference proteome</keyword>
<accession>A0A1U7DJ96</accession>
<name>A0A1U7DJ96_9RHOB</name>
<dbReference type="GO" id="GO:0016020">
    <property type="term" value="C:membrane"/>
    <property type="evidence" value="ECO:0007669"/>
    <property type="project" value="InterPro"/>
</dbReference>
<proteinExistence type="inferred from homology"/>